<organism evidence="1 2">
    <name type="scientific">Streptomyces regalis</name>
    <dbReference type="NCBI Taxonomy" id="68262"/>
    <lineage>
        <taxon>Bacteria</taxon>
        <taxon>Bacillati</taxon>
        <taxon>Actinomycetota</taxon>
        <taxon>Actinomycetes</taxon>
        <taxon>Kitasatosporales</taxon>
        <taxon>Streptomycetaceae</taxon>
        <taxon>Streptomyces</taxon>
    </lineage>
</organism>
<name>A0A0X3VAF1_9ACTN</name>
<keyword evidence="2" id="KW-1185">Reference proteome</keyword>
<evidence type="ECO:0000313" key="2">
    <source>
        <dbReference type="Proteomes" id="UP000053923"/>
    </source>
</evidence>
<evidence type="ECO:0000313" key="1">
    <source>
        <dbReference type="EMBL" id="KUL40256.1"/>
    </source>
</evidence>
<protein>
    <recommendedName>
        <fullName evidence="3">ESX-1 secretion-associated protein</fullName>
    </recommendedName>
</protein>
<sequence>MEFETFDVDTGVLRRQGGKFVDLGGDFSTASKRFKDSLEGLGEPWADADFGEIFGQVYTPIRDGIFTSMDSLAERLQKIGYNLQDMARNYDASELSNSGLLNGISGEL</sequence>
<dbReference type="EMBL" id="LLZG01000081">
    <property type="protein sequence ID" value="KUL40256.1"/>
    <property type="molecule type" value="Genomic_DNA"/>
</dbReference>
<gene>
    <name evidence="1" type="ORF">ADL12_13440</name>
</gene>
<dbReference type="OrthoDB" id="4251444at2"/>
<dbReference type="AlphaFoldDB" id="A0A0X3VAF1"/>
<comment type="caution">
    <text evidence="1">The sequence shown here is derived from an EMBL/GenBank/DDBJ whole genome shotgun (WGS) entry which is preliminary data.</text>
</comment>
<dbReference type="RefSeq" id="WP_062701941.1">
    <property type="nucleotide sequence ID" value="NZ_LLZG01000081.1"/>
</dbReference>
<proteinExistence type="predicted"/>
<accession>A0A0X3VAF1</accession>
<evidence type="ECO:0008006" key="3">
    <source>
        <dbReference type="Google" id="ProtNLM"/>
    </source>
</evidence>
<reference evidence="2" key="1">
    <citation type="submission" date="2015-10" db="EMBL/GenBank/DDBJ databases">
        <authorList>
            <person name="Ju K.-S."/>
            <person name="Doroghazi J.R."/>
            <person name="Metcalf W.W."/>
        </authorList>
    </citation>
    <scope>NUCLEOTIDE SEQUENCE [LARGE SCALE GENOMIC DNA]</scope>
    <source>
        <strain evidence="2">NRRL 3151</strain>
    </source>
</reference>
<dbReference type="Gene3D" id="1.10.287.1060">
    <property type="entry name" value="ESAT-6-like"/>
    <property type="match status" value="1"/>
</dbReference>
<dbReference type="Proteomes" id="UP000053923">
    <property type="component" value="Unassembled WGS sequence"/>
</dbReference>